<evidence type="ECO:0000256" key="1">
    <source>
        <dbReference type="SAM" id="MobiDB-lite"/>
    </source>
</evidence>
<sequence>MRSVIIPLLLFSLASSVLGAAPPPPIVPSNPSDPQEYARDLSHMGVGTSKPAKRAPAMPRIPLMGGGMPNLAGMTKVVPDTGAGVLKPGFPQ</sequence>
<feature type="region of interest" description="Disordered" evidence="1">
    <location>
        <begin position="22"/>
        <end position="63"/>
    </location>
</feature>
<keyword evidence="2" id="KW-0732">Signal</keyword>
<evidence type="ECO:0000313" key="3">
    <source>
        <dbReference type="EMBL" id="ORY99280.1"/>
    </source>
</evidence>
<organism evidence="3 4">
    <name type="scientific">Syncephalastrum racemosum</name>
    <name type="common">Filamentous fungus</name>
    <dbReference type="NCBI Taxonomy" id="13706"/>
    <lineage>
        <taxon>Eukaryota</taxon>
        <taxon>Fungi</taxon>
        <taxon>Fungi incertae sedis</taxon>
        <taxon>Mucoromycota</taxon>
        <taxon>Mucoromycotina</taxon>
        <taxon>Mucoromycetes</taxon>
        <taxon>Mucorales</taxon>
        <taxon>Syncephalastraceae</taxon>
        <taxon>Syncephalastrum</taxon>
    </lineage>
</organism>
<feature type="chain" id="PRO_5012959352" evidence="2">
    <location>
        <begin position="20"/>
        <end position="92"/>
    </location>
</feature>
<dbReference type="AlphaFoldDB" id="A0A1X2HJL2"/>
<comment type="caution">
    <text evidence="3">The sequence shown here is derived from an EMBL/GenBank/DDBJ whole genome shotgun (WGS) entry which is preliminary data.</text>
</comment>
<reference evidence="3 4" key="1">
    <citation type="submission" date="2016-07" db="EMBL/GenBank/DDBJ databases">
        <title>Pervasive Adenine N6-methylation of Active Genes in Fungi.</title>
        <authorList>
            <consortium name="DOE Joint Genome Institute"/>
            <person name="Mondo S.J."/>
            <person name="Dannebaum R.O."/>
            <person name="Kuo R.C."/>
            <person name="Labutti K."/>
            <person name="Haridas S."/>
            <person name="Kuo A."/>
            <person name="Salamov A."/>
            <person name="Ahrendt S.R."/>
            <person name="Lipzen A."/>
            <person name="Sullivan W."/>
            <person name="Andreopoulos W.B."/>
            <person name="Clum A."/>
            <person name="Lindquist E."/>
            <person name="Daum C."/>
            <person name="Ramamoorthy G.K."/>
            <person name="Gryganskyi A."/>
            <person name="Culley D."/>
            <person name="Magnuson J.K."/>
            <person name="James T.Y."/>
            <person name="O'Malley M.A."/>
            <person name="Stajich J.E."/>
            <person name="Spatafora J.W."/>
            <person name="Visel A."/>
            <person name="Grigoriev I.V."/>
        </authorList>
    </citation>
    <scope>NUCLEOTIDE SEQUENCE [LARGE SCALE GENOMIC DNA]</scope>
    <source>
        <strain evidence="3 4">NRRL 2496</strain>
    </source>
</reference>
<evidence type="ECO:0000256" key="2">
    <source>
        <dbReference type="SAM" id="SignalP"/>
    </source>
</evidence>
<evidence type="ECO:0000313" key="4">
    <source>
        <dbReference type="Proteomes" id="UP000242180"/>
    </source>
</evidence>
<accession>A0A1X2HJL2</accession>
<keyword evidence="4" id="KW-1185">Reference proteome</keyword>
<dbReference type="InParanoid" id="A0A1X2HJL2"/>
<dbReference type="EMBL" id="MCGN01000003">
    <property type="protein sequence ID" value="ORY99280.1"/>
    <property type="molecule type" value="Genomic_DNA"/>
</dbReference>
<protein>
    <submittedName>
        <fullName evidence="3">Uncharacterized protein</fullName>
    </submittedName>
</protein>
<feature type="signal peptide" evidence="2">
    <location>
        <begin position="1"/>
        <end position="19"/>
    </location>
</feature>
<proteinExistence type="predicted"/>
<gene>
    <name evidence="3" type="ORF">BCR43DRAFT_489024</name>
</gene>
<name>A0A1X2HJL2_SYNRA</name>
<dbReference type="Proteomes" id="UP000242180">
    <property type="component" value="Unassembled WGS sequence"/>
</dbReference>